<keyword evidence="7" id="KW-0812">Transmembrane</keyword>
<evidence type="ECO:0000256" key="6">
    <source>
        <dbReference type="PROSITE-ProRule" id="PRU10141"/>
    </source>
</evidence>
<dbReference type="SUPFAM" id="SSF56112">
    <property type="entry name" value="Protein kinase-like (PK-like)"/>
    <property type="match status" value="1"/>
</dbReference>
<dbReference type="Gramene" id="PRQ15897">
    <property type="protein sequence ID" value="PRQ15897"/>
    <property type="gene ID" value="RchiOBHm_Chr7g0178391"/>
</dbReference>
<evidence type="ECO:0000256" key="4">
    <source>
        <dbReference type="ARBA" id="ARBA00022777"/>
    </source>
</evidence>
<dbReference type="AlphaFoldDB" id="A0A2P6P1T7"/>
<dbReference type="GO" id="GO:0005524">
    <property type="term" value="F:ATP binding"/>
    <property type="evidence" value="ECO:0007669"/>
    <property type="project" value="UniProtKB-UniRule"/>
</dbReference>
<keyword evidence="5 6" id="KW-0067">ATP-binding</keyword>
<name>A0A2P6P1T7_ROSCH</name>
<evidence type="ECO:0000256" key="3">
    <source>
        <dbReference type="ARBA" id="ARBA00022741"/>
    </source>
</evidence>
<dbReference type="GO" id="GO:0055028">
    <property type="term" value="C:cortical microtubule"/>
    <property type="evidence" value="ECO:0007669"/>
    <property type="project" value="TreeGrafter"/>
</dbReference>
<evidence type="ECO:0000256" key="1">
    <source>
        <dbReference type="ARBA" id="ARBA00010886"/>
    </source>
</evidence>
<dbReference type="GO" id="GO:0007017">
    <property type="term" value="P:microtubule-based process"/>
    <property type="evidence" value="ECO:0007669"/>
    <property type="project" value="TreeGrafter"/>
</dbReference>
<dbReference type="PANTHER" id="PTHR43671">
    <property type="entry name" value="SERINE/THREONINE-PROTEIN KINASE NEK"/>
    <property type="match status" value="1"/>
</dbReference>
<dbReference type="InterPro" id="IPR017441">
    <property type="entry name" value="Protein_kinase_ATP_BS"/>
</dbReference>
<dbReference type="InterPro" id="IPR050660">
    <property type="entry name" value="NEK_Ser/Thr_kinase"/>
</dbReference>
<protein>
    <recommendedName>
        <fullName evidence="8">Protein kinase domain-containing protein</fullName>
    </recommendedName>
</protein>
<reference evidence="9 10" key="1">
    <citation type="journal article" date="2018" name="Nat. Genet.">
        <title>The Rosa genome provides new insights in the design of modern roses.</title>
        <authorList>
            <person name="Bendahmane M."/>
        </authorList>
    </citation>
    <scope>NUCLEOTIDE SEQUENCE [LARGE SCALE GENOMIC DNA]</scope>
    <source>
        <strain evidence="10">cv. Old Blush</strain>
    </source>
</reference>
<keyword evidence="3 6" id="KW-0547">Nucleotide-binding</keyword>
<dbReference type="Gene3D" id="3.30.200.20">
    <property type="entry name" value="Phosphorylase Kinase, domain 1"/>
    <property type="match status" value="1"/>
</dbReference>
<dbReference type="GO" id="GO:0004674">
    <property type="term" value="F:protein serine/threonine kinase activity"/>
    <property type="evidence" value="ECO:0007669"/>
    <property type="project" value="TreeGrafter"/>
</dbReference>
<evidence type="ECO:0000256" key="5">
    <source>
        <dbReference type="ARBA" id="ARBA00022840"/>
    </source>
</evidence>
<comment type="caution">
    <text evidence="9">The sequence shown here is derived from an EMBL/GenBank/DDBJ whole genome shotgun (WGS) entry which is preliminary data.</text>
</comment>
<dbReference type="InterPro" id="IPR000719">
    <property type="entry name" value="Prot_kinase_dom"/>
</dbReference>
<keyword evidence="7" id="KW-1133">Transmembrane helix</keyword>
<evidence type="ECO:0000256" key="7">
    <source>
        <dbReference type="SAM" id="Phobius"/>
    </source>
</evidence>
<evidence type="ECO:0000259" key="8">
    <source>
        <dbReference type="PROSITE" id="PS50011"/>
    </source>
</evidence>
<dbReference type="EMBL" id="PDCK01000045">
    <property type="protein sequence ID" value="PRQ15897.1"/>
    <property type="molecule type" value="Genomic_DNA"/>
</dbReference>
<dbReference type="Proteomes" id="UP000238479">
    <property type="component" value="Chromosome 7"/>
</dbReference>
<dbReference type="PROSITE" id="PS00107">
    <property type="entry name" value="PROTEIN_KINASE_ATP"/>
    <property type="match status" value="1"/>
</dbReference>
<feature type="binding site" evidence="6">
    <location>
        <position position="37"/>
    </location>
    <ligand>
        <name>ATP</name>
        <dbReference type="ChEBI" id="CHEBI:30616"/>
    </ligand>
</feature>
<dbReference type="PROSITE" id="PS50011">
    <property type="entry name" value="PROTEIN_KINASE_DOM"/>
    <property type="match status" value="1"/>
</dbReference>
<dbReference type="PANTHER" id="PTHR43671:SF63">
    <property type="entry name" value="SERINE_THREONINE-PROTEIN KINASE NEK6 ISOFORM X1"/>
    <property type="match status" value="1"/>
</dbReference>
<accession>A0A2P6P1T7</accession>
<proteinExistence type="inferred from homology"/>
<comment type="similarity">
    <text evidence="1">Belongs to the protein kinase superfamily. NEK Ser/Thr protein kinase family. NIMA subfamily.</text>
</comment>
<keyword evidence="7" id="KW-0472">Membrane</keyword>
<dbReference type="Pfam" id="PF00069">
    <property type="entry name" value="Pkinase"/>
    <property type="match status" value="1"/>
</dbReference>
<gene>
    <name evidence="9" type="ORF">RchiOBHm_Chr7g0178391</name>
</gene>
<evidence type="ECO:0000256" key="2">
    <source>
        <dbReference type="ARBA" id="ARBA00022679"/>
    </source>
</evidence>
<feature type="transmembrane region" description="Helical" evidence="7">
    <location>
        <begin position="57"/>
        <end position="79"/>
    </location>
</feature>
<dbReference type="InterPro" id="IPR011009">
    <property type="entry name" value="Kinase-like_dom_sf"/>
</dbReference>
<sequence>MKSKMEDYEVIEQIGRGAFGAAFLVLHKGQRKKYVLKKIRLSKQTEKFKRTAHQEVAFSKNVELCVVSYFSFILFHFLYKGLVPVKGLGFFFF</sequence>
<keyword evidence="10" id="KW-1185">Reference proteome</keyword>
<evidence type="ECO:0000313" key="10">
    <source>
        <dbReference type="Proteomes" id="UP000238479"/>
    </source>
</evidence>
<feature type="domain" description="Protein kinase" evidence="8">
    <location>
        <begin position="8"/>
        <end position="93"/>
    </location>
</feature>
<evidence type="ECO:0000313" key="9">
    <source>
        <dbReference type="EMBL" id="PRQ15897.1"/>
    </source>
</evidence>
<organism evidence="9 10">
    <name type="scientific">Rosa chinensis</name>
    <name type="common">China rose</name>
    <dbReference type="NCBI Taxonomy" id="74649"/>
    <lineage>
        <taxon>Eukaryota</taxon>
        <taxon>Viridiplantae</taxon>
        <taxon>Streptophyta</taxon>
        <taxon>Embryophyta</taxon>
        <taxon>Tracheophyta</taxon>
        <taxon>Spermatophyta</taxon>
        <taxon>Magnoliopsida</taxon>
        <taxon>eudicotyledons</taxon>
        <taxon>Gunneridae</taxon>
        <taxon>Pentapetalae</taxon>
        <taxon>rosids</taxon>
        <taxon>fabids</taxon>
        <taxon>Rosales</taxon>
        <taxon>Rosaceae</taxon>
        <taxon>Rosoideae</taxon>
        <taxon>Rosoideae incertae sedis</taxon>
        <taxon>Rosa</taxon>
    </lineage>
</organism>
<keyword evidence="2 9" id="KW-0808">Transferase</keyword>
<keyword evidence="4" id="KW-0418">Kinase</keyword>